<dbReference type="InterPro" id="IPR032179">
    <property type="entry name" value="Cry22Aa_Ig-like"/>
</dbReference>
<reference evidence="4 5" key="1">
    <citation type="journal article" date="2015" name="Genome Biol. Evol.">
        <title>Comparative Genomics of a Bacterivorous Green Alga Reveals Evolutionary Causalities and Consequences of Phago-Mixotrophic Mode of Nutrition.</title>
        <authorList>
            <person name="Burns J.A."/>
            <person name="Paasch A."/>
            <person name="Narechania A."/>
            <person name="Kim E."/>
        </authorList>
    </citation>
    <scope>NUCLEOTIDE SEQUENCE [LARGE SCALE GENOMIC DNA]</scope>
    <source>
        <strain evidence="4 5">PLY_AMNH</strain>
    </source>
</reference>
<evidence type="ECO:0000256" key="1">
    <source>
        <dbReference type="SAM" id="MobiDB-lite"/>
    </source>
</evidence>
<keyword evidence="2" id="KW-0472">Membrane</keyword>
<proteinExistence type="predicted"/>
<accession>A0AAE0GL43</accession>
<keyword evidence="5" id="KW-1185">Reference proteome</keyword>
<feature type="transmembrane region" description="Helical" evidence="2">
    <location>
        <begin position="1297"/>
        <end position="1315"/>
    </location>
</feature>
<evidence type="ECO:0000313" key="4">
    <source>
        <dbReference type="EMBL" id="KAK3279960.1"/>
    </source>
</evidence>
<sequence>MDDLSYADAYEEPAPPHDGLPPEITLRGDAYVEVRQKDDYIDAGADVYDAVDGYNVRVVAEGVDSVDTCCVTEPATPFLITYRAADSAGNQAAEVVRQVAVVPMCAPPSYMCDEDAAGVQECALCTETESENETAATLMCECLDLMSELSDMLTEQTLTEEFVPEIDSTPPVLTLLGDGVLGITQSGIQVMAHYLIQSEEWTDPGVAAHDDLDGDLSRSVTSFGLGAVDTAAETPADAPYVVTYQVQDAAGNAAVEVRRRVYVTNPCASEGERVCLMDLGNNVTCTVGQGSMCPSNDFDADPEDDTEEPQLPPSITLIGPPAVSVEQGDVYAACPTEGGAMDLMCDKGAHAVDARDGDLTAIVVACTTDGVDNRYVNRGVLGCGVDTTQPGEYAVELAVTNSLGLSSALQRFVTVTAACPVGETLCRDGLTCSTEGVCISGLDGGNGVEESAAEDAPPTVTLHVSEAVPSAYVSVKQHHPYEKCGGGMEQQADALCEPGANATDAEDGDLTAGVLVCPPASCLRTGCPGHEWRYKGLAACVNTSAAVGTMFQVDFVVFDSMIPAQMATATRTVTITAPCASGEELCSDLGCSSIPCAERDAMLGVPEADEVPPAIRLLQPSPSRVVYGEATTAAGLRLCTSAAAASEAAPHPCLATASDDQSGDVTASITAAQDTECAACTASTCPFERPSACFPGTYAYLLGATDGAGNRAIARFLVKVVEQASVRTAVNISAGTLDAAAAAAQADLLMQEGSQESTAFRQGIAALLNSGGGDAAGEEVLPSDVNITAVDVRGANGALVLPESSTGAAPGGELYLEVHLSITANVAEGSDATLSGRRLLGDDGGGDALHARTEDLAATLQSSAADGRMSASLEDAAAAGNTSLATEVAGAENATTARLSAQVDEEAATVSSMLEIVAGMTHEASQSHSDMASALEDLQVAGGDPNGWRERLASRWASAEDAEFAHIDDLLGSANDALAKQDRARFAYKLFREQSNDAAAALQASSDAVNDVNMTLAGVDTRKGECFASPAGDGDFRYAFVASQGASGGRRHLLAPKTSGAKKVSQSPIEVHKGGIVAGGGNDFLEYASQNLPSGVDPLAEELLLRSRARYVDQGKKSALVAGILLYVTRSPKHQSSLACTWRFESLGAPCYTGVALEPFGTDPVFMATSELFRPDLQDKMDHFYNTSYGSAMMNPQSNSSFAFMPRHLPGKPDSQPFFFDVRVGSLRAKELVTFLEDGNLVDGSAHAVGVTFVTWNPHVGCWGLMEYGWSKVFNNWEVTYEIYSTTLEHKAISLQFLYAIWILVSASFVLFEMWSLRPAAVRRYRGGIYWRNLLLAHVLDAAVLLSSVCSVMRGSLVYLFLRSVTFQAHMDVNYPIYNDLYAEANFFLSSRAPSDGSLATPLAQDRPAAWGLPEDNEGLVRYTEDVATVAHVTWLMRTLFRSHAIHIMLMLSQLLVYIAKQERLAVIWESMRKSLYEIVCVVPAYAAIMSSFAALHVLQFGGRTRAFVRISSAMSAMSRRALCNDFQSVYTSGWELSSNDLMVQHMISVSSFFLFNIIISNFIFALIGNSICETLKTKRDARTVFQDLLMFYRNRVNRKILRKWPPMESVVQTLSSGLGCMEEMVKEKWHRKNPSAIRRLREEHLFDVCRHHLDEACISHILAAAYVYEQHKSSRRDTVHRARDQSAAHKNRQQRDSQGWHSHVVEITEIKVAKEHLAVSKRWAVNELSKHADLHTRLLLAWIAEAMDETQLFRPDAAALQRQQQQQTPPLDARGRRRLMHKELTEQLADTERKLRVLSAYQAAYANRISRMLDERMPQALPAAMASRSLQASGAPCI</sequence>
<organism evidence="4 5">
    <name type="scientific">Cymbomonas tetramitiformis</name>
    <dbReference type="NCBI Taxonomy" id="36881"/>
    <lineage>
        <taxon>Eukaryota</taxon>
        <taxon>Viridiplantae</taxon>
        <taxon>Chlorophyta</taxon>
        <taxon>Pyramimonadophyceae</taxon>
        <taxon>Pyramimonadales</taxon>
        <taxon>Pyramimonadaceae</taxon>
        <taxon>Cymbomonas</taxon>
    </lineage>
</organism>
<keyword evidence="2" id="KW-0812">Transmembrane</keyword>
<feature type="transmembrane region" description="Helical" evidence="2">
    <location>
        <begin position="1440"/>
        <end position="1459"/>
    </location>
</feature>
<feature type="transmembrane region" description="Helical" evidence="2">
    <location>
        <begin position="1335"/>
        <end position="1362"/>
    </location>
</feature>
<gene>
    <name evidence="4" type="ORF">CYMTET_12181</name>
</gene>
<evidence type="ECO:0000259" key="3">
    <source>
        <dbReference type="Pfam" id="PF16403"/>
    </source>
</evidence>
<keyword evidence="2" id="KW-1133">Transmembrane helix</keyword>
<comment type="caution">
    <text evidence="4">The sequence shown here is derived from an EMBL/GenBank/DDBJ whole genome shotgun (WGS) entry which is preliminary data.</text>
</comment>
<feature type="transmembrane region" description="Helical" evidence="2">
    <location>
        <begin position="1553"/>
        <end position="1573"/>
    </location>
</feature>
<feature type="transmembrane region" description="Helical" evidence="2">
    <location>
        <begin position="1479"/>
        <end position="1499"/>
    </location>
</feature>
<feature type="compositionally biased region" description="Basic and acidic residues" evidence="1">
    <location>
        <begin position="1676"/>
        <end position="1688"/>
    </location>
</feature>
<dbReference type="EMBL" id="LGRX02004596">
    <property type="protein sequence ID" value="KAK3279960.1"/>
    <property type="molecule type" value="Genomic_DNA"/>
</dbReference>
<protein>
    <recommendedName>
        <fullName evidence="3">Pesticidal crystal protein Cry22Aa Ig-like domain-containing protein</fullName>
    </recommendedName>
</protein>
<dbReference type="Proteomes" id="UP001190700">
    <property type="component" value="Unassembled WGS sequence"/>
</dbReference>
<dbReference type="Gene3D" id="2.60.40.10">
    <property type="entry name" value="Immunoglobulins"/>
    <property type="match status" value="3"/>
</dbReference>
<feature type="compositionally biased region" description="Acidic residues" evidence="1">
    <location>
        <begin position="1"/>
        <end position="11"/>
    </location>
</feature>
<name>A0AAE0GL43_9CHLO</name>
<feature type="region of interest" description="Disordered" evidence="1">
    <location>
        <begin position="1676"/>
        <end position="1701"/>
    </location>
</feature>
<evidence type="ECO:0000313" key="5">
    <source>
        <dbReference type="Proteomes" id="UP001190700"/>
    </source>
</evidence>
<dbReference type="InterPro" id="IPR013783">
    <property type="entry name" value="Ig-like_fold"/>
</dbReference>
<dbReference type="Pfam" id="PF16403">
    <property type="entry name" value="Bact_surface_Ig-like"/>
    <property type="match status" value="1"/>
</dbReference>
<feature type="region of interest" description="Disordered" evidence="1">
    <location>
        <begin position="1"/>
        <end position="23"/>
    </location>
</feature>
<evidence type="ECO:0000256" key="2">
    <source>
        <dbReference type="SAM" id="Phobius"/>
    </source>
</evidence>
<feature type="domain" description="Pesticidal crystal protein Cry22Aa Ig-like" evidence="3">
    <location>
        <begin position="199"/>
        <end position="263"/>
    </location>
</feature>